<evidence type="ECO:0000313" key="7">
    <source>
        <dbReference type="EMBL" id="PYH97774.1"/>
    </source>
</evidence>
<dbReference type="GO" id="GO:0005741">
    <property type="term" value="C:mitochondrial outer membrane"/>
    <property type="evidence" value="ECO:0007669"/>
    <property type="project" value="TreeGrafter"/>
</dbReference>
<evidence type="ECO:0000256" key="5">
    <source>
        <dbReference type="ARBA" id="ARBA00023136"/>
    </source>
</evidence>
<dbReference type="VEuPathDB" id="FungiDB:BO71DRAFT_346329"/>
<keyword evidence="4" id="KW-0496">Mitochondrion</keyword>
<dbReference type="PANTHER" id="PTHR28234">
    <property type="entry name" value="NUCLEAR CONTROL OF ATPASE PROTEIN 2"/>
    <property type="match status" value="1"/>
</dbReference>
<dbReference type="Proteomes" id="UP000247810">
    <property type="component" value="Unassembled WGS sequence"/>
</dbReference>
<dbReference type="InterPro" id="IPR013946">
    <property type="entry name" value="NCA2-like"/>
</dbReference>
<keyword evidence="8" id="KW-1185">Reference proteome</keyword>
<evidence type="ECO:0000256" key="2">
    <source>
        <dbReference type="ARBA" id="ARBA00022692"/>
    </source>
</evidence>
<evidence type="ECO:0000256" key="1">
    <source>
        <dbReference type="ARBA" id="ARBA00004225"/>
    </source>
</evidence>
<dbReference type="STRING" id="1448320.A0A319DM20"/>
<dbReference type="Pfam" id="PF08637">
    <property type="entry name" value="NCA2"/>
    <property type="match status" value="1"/>
</dbReference>
<name>A0A319DM20_9EURO</name>
<protein>
    <submittedName>
        <fullName evidence="7">NCA2-domain-containing protein</fullName>
    </submittedName>
</protein>
<accession>A0A319DM20</accession>
<organism evidence="7 8">
    <name type="scientific">Aspergillus ellipticus CBS 707.79</name>
    <dbReference type="NCBI Taxonomy" id="1448320"/>
    <lineage>
        <taxon>Eukaryota</taxon>
        <taxon>Fungi</taxon>
        <taxon>Dikarya</taxon>
        <taxon>Ascomycota</taxon>
        <taxon>Pezizomycotina</taxon>
        <taxon>Eurotiomycetes</taxon>
        <taxon>Eurotiomycetidae</taxon>
        <taxon>Eurotiales</taxon>
        <taxon>Aspergillaceae</taxon>
        <taxon>Aspergillus</taxon>
        <taxon>Aspergillus subgen. Circumdati</taxon>
    </lineage>
</organism>
<gene>
    <name evidence="7" type="ORF">BO71DRAFT_346329</name>
</gene>
<evidence type="ECO:0000256" key="3">
    <source>
        <dbReference type="ARBA" id="ARBA00022989"/>
    </source>
</evidence>
<keyword evidence="3 6" id="KW-1133">Transmembrane helix</keyword>
<dbReference type="PANTHER" id="PTHR28234:SF1">
    <property type="entry name" value="NUCLEAR CONTROL OF ATPASE PROTEIN 2"/>
    <property type="match status" value="1"/>
</dbReference>
<proteinExistence type="predicted"/>
<dbReference type="OrthoDB" id="413313at2759"/>
<comment type="subcellular location">
    <subcellularLocation>
        <location evidence="1">Mitochondrion membrane</location>
        <topology evidence="1">Multi-pass membrane protein</topology>
    </subcellularLocation>
</comment>
<evidence type="ECO:0000256" key="6">
    <source>
        <dbReference type="SAM" id="Phobius"/>
    </source>
</evidence>
<keyword evidence="5 6" id="KW-0472">Membrane</keyword>
<evidence type="ECO:0000313" key="8">
    <source>
        <dbReference type="Proteomes" id="UP000247810"/>
    </source>
</evidence>
<sequence length="652" mass="74886">MYVTNNKLYHLHTQLDKLEKQIKDNPHLKLLDLHMNASQATCPTDSIAILKKINALLSTTSRSKPVLRAEQVAKLISEYPDDFLDVDQTSPDINVSITHMIDYSWMVAAKAAVQTFGIILESISEDMLVIDDEIVYWDRVLESNWFLGLYALQTSPAFLWNRLGKYFSDWYNAEPDDKPQTPVSERWAKFYRSVHQCVLSHSVCSLRTRLLSPLSLARSEVQRNRKSLGVAKNMNASGIGLLMRKVFLFETDDHDSGRNGFDTSNKDWQNVILHSVAFMRSILENEMDDKVAYDPQNDTLTPVERQASSMLVHYCSIPSSQQPKLVIQQIRYILKELHPSYATASRTLICDFGRPNPFVRYWLPLSIALFSTSTLLELLTNRRRELLGWIADISSTTIEFWNNWVVDPMWKLLRTIRHNEESEIALMSRNSLEADRASLERMVVDFVLDRCEPRSDDFQVVNTRTITAKVREGDLTPVLKAYEKDLRSPFVGTVRGDLVRALLIQIQKTKVDVEVAIGGIDALLKSQELVFGFVGLTPGIMVSYATFCWLYGLLGNRKGLKMGRQQDKLRHALRNVHRTLILPSSVTGVLTYKDFGLLVYNAEILLSKARLVLRGTDLHMFEEDICDLIEQNRIDQQLRIIERMSWMYSKWI</sequence>
<dbReference type="AlphaFoldDB" id="A0A319DM20"/>
<feature type="transmembrane region" description="Helical" evidence="6">
    <location>
        <begin position="529"/>
        <end position="554"/>
    </location>
</feature>
<dbReference type="EMBL" id="KZ825819">
    <property type="protein sequence ID" value="PYH97774.1"/>
    <property type="molecule type" value="Genomic_DNA"/>
</dbReference>
<keyword evidence="2 6" id="KW-0812">Transmembrane</keyword>
<reference evidence="7 8" key="1">
    <citation type="submission" date="2018-02" db="EMBL/GenBank/DDBJ databases">
        <title>The genomes of Aspergillus section Nigri reveals drivers in fungal speciation.</title>
        <authorList>
            <consortium name="DOE Joint Genome Institute"/>
            <person name="Vesth T.C."/>
            <person name="Nybo J."/>
            <person name="Theobald S."/>
            <person name="Brandl J."/>
            <person name="Frisvad J.C."/>
            <person name="Nielsen K.F."/>
            <person name="Lyhne E.K."/>
            <person name="Kogle M.E."/>
            <person name="Kuo A."/>
            <person name="Riley R."/>
            <person name="Clum A."/>
            <person name="Nolan M."/>
            <person name="Lipzen A."/>
            <person name="Salamov A."/>
            <person name="Henrissat B."/>
            <person name="Wiebenga A."/>
            <person name="De vries R.P."/>
            <person name="Grigoriev I.V."/>
            <person name="Mortensen U.H."/>
            <person name="Andersen M.R."/>
            <person name="Baker S.E."/>
        </authorList>
    </citation>
    <scope>NUCLEOTIDE SEQUENCE [LARGE SCALE GENOMIC DNA]</scope>
    <source>
        <strain evidence="7 8">CBS 707.79</strain>
    </source>
</reference>
<evidence type="ECO:0000256" key="4">
    <source>
        <dbReference type="ARBA" id="ARBA00023128"/>
    </source>
</evidence>